<keyword evidence="1" id="KW-0472">Membrane</keyword>
<dbReference type="GO" id="GO:0005886">
    <property type="term" value="C:plasma membrane"/>
    <property type="evidence" value="ECO:0007669"/>
    <property type="project" value="TreeGrafter"/>
</dbReference>
<evidence type="ECO:0000313" key="2">
    <source>
        <dbReference type="EMBL" id="SFH21922.1"/>
    </source>
</evidence>
<accession>A0A1I2Y8G7</accession>
<feature type="transmembrane region" description="Helical" evidence="1">
    <location>
        <begin position="85"/>
        <end position="104"/>
    </location>
</feature>
<feature type="transmembrane region" description="Helical" evidence="1">
    <location>
        <begin position="30"/>
        <end position="49"/>
    </location>
</feature>
<gene>
    <name evidence="2" type="ORF">SAMN02787118_1634</name>
</gene>
<dbReference type="PANTHER" id="PTHR34980">
    <property type="entry name" value="INNER MEMBRANE PROTEIN-RELATED-RELATED"/>
    <property type="match status" value="1"/>
</dbReference>
<sequence length="125" mass="13657">MTSMSFTDAVRTCLTAKYATFSGRARRAEYWWYSVLYVIATVVIAGISLAVEVPLLNIFLLPFIVPMLTVSVRRLHDTGKSGWRMLIALIPVVGLIIYLVGMTVDSTPGVNQYGPSPKAVAHPVG</sequence>
<organism evidence="2 3">
    <name type="scientific">Streptomyces mirabilis</name>
    <dbReference type="NCBI Taxonomy" id="68239"/>
    <lineage>
        <taxon>Bacteria</taxon>
        <taxon>Bacillati</taxon>
        <taxon>Actinomycetota</taxon>
        <taxon>Actinomycetes</taxon>
        <taxon>Kitasatosporales</taxon>
        <taxon>Streptomycetaceae</taxon>
        <taxon>Streptomyces</taxon>
    </lineage>
</organism>
<dbReference type="InterPro" id="IPR008523">
    <property type="entry name" value="DUF805"/>
</dbReference>
<dbReference type="Proteomes" id="UP000181942">
    <property type="component" value="Unassembled WGS sequence"/>
</dbReference>
<dbReference type="EMBL" id="FONR01000063">
    <property type="protein sequence ID" value="SFH21922.1"/>
    <property type="molecule type" value="Genomic_DNA"/>
</dbReference>
<dbReference type="AlphaFoldDB" id="A0A1I2Y8G7"/>
<evidence type="ECO:0000313" key="3">
    <source>
        <dbReference type="Proteomes" id="UP000181942"/>
    </source>
</evidence>
<name>A0A1I2Y8G7_9ACTN</name>
<feature type="transmembrane region" description="Helical" evidence="1">
    <location>
        <begin position="55"/>
        <end position="73"/>
    </location>
</feature>
<dbReference type="Pfam" id="PF05656">
    <property type="entry name" value="DUF805"/>
    <property type="match status" value="1"/>
</dbReference>
<dbReference type="PANTHER" id="PTHR34980:SF2">
    <property type="entry name" value="INNER MEMBRANE PROTEIN YHAH-RELATED"/>
    <property type="match status" value="1"/>
</dbReference>
<evidence type="ECO:0000256" key="1">
    <source>
        <dbReference type="SAM" id="Phobius"/>
    </source>
</evidence>
<protein>
    <submittedName>
        <fullName evidence="2">Uncharacterized membrane protein YhaH, DUF805 family</fullName>
    </submittedName>
</protein>
<reference evidence="2 3" key="1">
    <citation type="submission" date="2016-10" db="EMBL/GenBank/DDBJ databases">
        <authorList>
            <person name="de Groot N.N."/>
        </authorList>
    </citation>
    <scope>NUCLEOTIDE SEQUENCE [LARGE SCALE GENOMIC DNA]</scope>
    <source>
        <strain evidence="2 3">OK461</strain>
    </source>
</reference>
<keyword evidence="1" id="KW-1133">Transmembrane helix</keyword>
<keyword evidence="1" id="KW-0812">Transmembrane</keyword>
<proteinExistence type="predicted"/>